<dbReference type="GO" id="GO:0032958">
    <property type="term" value="P:inositol phosphate biosynthetic process"/>
    <property type="evidence" value="ECO:0007669"/>
    <property type="project" value="InterPro"/>
</dbReference>
<comment type="catalytic activity">
    <reaction evidence="7">
        <text>1D-myo-inositol 1,3,4,6-tetrakisphosphate + ATP = 1D-myo-inositol 1,3,4,5,6-pentakisphosphate + ADP + H(+)</text>
        <dbReference type="Rhea" id="RHEA:12717"/>
        <dbReference type="ChEBI" id="CHEBI:15378"/>
        <dbReference type="ChEBI" id="CHEBI:30616"/>
        <dbReference type="ChEBI" id="CHEBI:57660"/>
        <dbReference type="ChEBI" id="CHEBI:57733"/>
        <dbReference type="ChEBI" id="CHEBI:456216"/>
        <dbReference type="EC" id="2.7.1.140"/>
    </reaction>
</comment>
<evidence type="ECO:0000256" key="4">
    <source>
        <dbReference type="ARBA" id="ARBA00022777"/>
    </source>
</evidence>
<proteinExistence type="inferred from homology"/>
<dbReference type="GO" id="GO:0008440">
    <property type="term" value="F:inositol-1,4,5-trisphosphate 3-kinase activity"/>
    <property type="evidence" value="ECO:0007669"/>
    <property type="project" value="TreeGrafter"/>
</dbReference>
<dbReference type="GO" id="GO:0051765">
    <property type="term" value="F:inositol tetrakisphosphate kinase activity"/>
    <property type="evidence" value="ECO:0007669"/>
    <property type="project" value="TreeGrafter"/>
</dbReference>
<comment type="catalytic activity">
    <reaction evidence="6">
        <text>1D-myo-inositol 1,4,5-trisphosphate + 2 ATP = 1D-myo-inositol 1,3,4,5,6-pentakisphosphate + 2 ADP + 2 H(+)</text>
        <dbReference type="Rhea" id="RHEA:32359"/>
        <dbReference type="ChEBI" id="CHEBI:15378"/>
        <dbReference type="ChEBI" id="CHEBI:30616"/>
        <dbReference type="ChEBI" id="CHEBI:57733"/>
        <dbReference type="ChEBI" id="CHEBI:203600"/>
        <dbReference type="ChEBI" id="CHEBI:456216"/>
        <dbReference type="EC" id="2.7.1.151"/>
    </reaction>
</comment>
<evidence type="ECO:0000256" key="5">
    <source>
        <dbReference type="ARBA" id="ARBA00022840"/>
    </source>
</evidence>
<keyword evidence="5" id="KW-0067">ATP-binding</keyword>
<dbReference type="Pfam" id="PF03770">
    <property type="entry name" value="IPK"/>
    <property type="match status" value="1"/>
</dbReference>
<dbReference type="SUPFAM" id="SSF56104">
    <property type="entry name" value="SAICAR synthase-like"/>
    <property type="match status" value="1"/>
</dbReference>
<evidence type="ECO:0000256" key="8">
    <source>
        <dbReference type="RuleBase" id="RU363090"/>
    </source>
</evidence>
<reference evidence="10" key="1">
    <citation type="submission" date="2022-11" db="EMBL/GenBank/DDBJ databases">
        <authorList>
            <person name="Morgan W.R."/>
            <person name="Tartar A."/>
        </authorList>
    </citation>
    <scope>NUCLEOTIDE SEQUENCE</scope>
    <source>
        <strain evidence="10">ARSEF 373</strain>
    </source>
</reference>
<evidence type="ECO:0000256" key="2">
    <source>
        <dbReference type="ARBA" id="ARBA00022679"/>
    </source>
</evidence>
<organism evidence="10 11">
    <name type="scientific">Lagenidium giganteum</name>
    <dbReference type="NCBI Taxonomy" id="4803"/>
    <lineage>
        <taxon>Eukaryota</taxon>
        <taxon>Sar</taxon>
        <taxon>Stramenopiles</taxon>
        <taxon>Oomycota</taxon>
        <taxon>Peronosporomycetes</taxon>
        <taxon>Pythiales</taxon>
        <taxon>Pythiaceae</taxon>
    </lineage>
</organism>
<keyword evidence="11" id="KW-1185">Reference proteome</keyword>
<dbReference type="Gene3D" id="3.30.470.160">
    <property type="entry name" value="Inositol polyphosphate kinase"/>
    <property type="match status" value="1"/>
</dbReference>
<feature type="region of interest" description="Disordered" evidence="9">
    <location>
        <begin position="447"/>
        <end position="472"/>
    </location>
</feature>
<dbReference type="Proteomes" id="UP001146120">
    <property type="component" value="Unassembled WGS sequence"/>
</dbReference>
<comment type="caution">
    <text evidence="10">The sequence shown here is derived from an EMBL/GenBank/DDBJ whole genome shotgun (WGS) entry which is preliminary data.</text>
</comment>
<dbReference type="InterPro" id="IPR005522">
    <property type="entry name" value="IPK"/>
</dbReference>
<accession>A0AAV2Z393</accession>
<sequence length="648" mass="73680">MALVADVTKFAEMAHQVGGHATTKTSLKSFNGQILKPFQSKNRGEHENAFYDEVFNANANDTLRSLRPFLPDYGGSVTVEEHEVEGSTMHGGKFLVLEDLTWGRKSPCIMDVKVGTRSFEDGAPPEKIAYERQKFPLQEQVGFRIQGIKVFRPDTKDYIEYDKHFGRSFTDLAAIRRGFGNYFAHLPPSARRGLLQLFIGRLESIRGWFEQQQQCEFIASSLLFLYNGDVPVSELAVVSDEALGQLLQPDIRLIDFAHVQRFTTPQRDVDASLRFSQRTKQTNGQIVFANFRVGVLNIWIEVRSVCGVGVQAQLSPQLPSPRARHFPSTPQQPCLYFNSDGCRDATATPGCPTSPVDAWVHELEDLLRTYEPSRAFHARELVEAYKGMERELIHCYRHYYTGSGGFCVTSPSNGSPPQPSRRQRTFSLPKVAISVFLREKLRVSRPTKTESVRGVEAPRQPRRRAASLDTARLQRQRAQAGLVITSPRAAELDQVVPLVQVRCLDNGRVMSAEAVNGDVLRFRRSVAYRQPLSFRDRVLVFLQKHDLAAVDRLDEIINYGGRTYEETWEYLQAKYQTNHRGRLYALLRAYEPQNMAKLDELLEHHRGQEEALLATMRAKYRDVSPRNQRRSSCTWSRGAPNAYQLLPQ</sequence>
<dbReference type="EMBL" id="DAKRPA010000087">
    <property type="protein sequence ID" value="DAZ99224.1"/>
    <property type="molecule type" value="Genomic_DNA"/>
</dbReference>
<keyword evidence="4 8" id="KW-0418">Kinase</keyword>
<dbReference type="GO" id="GO:0005634">
    <property type="term" value="C:nucleus"/>
    <property type="evidence" value="ECO:0007669"/>
    <property type="project" value="TreeGrafter"/>
</dbReference>
<evidence type="ECO:0000256" key="6">
    <source>
        <dbReference type="ARBA" id="ARBA00036164"/>
    </source>
</evidence>
<reference evidence="10" key="2">
    <citation type="journal article" date="2023" name="Microbiol Resour">
        <title>Decontamination and Annotation of the Draft Genome Sequence of the Oomycete Lagenidium giganteum ARSEF 373.</title>
        <authorList>
            <person name="Morgan W.R."/>
            <person name="Tartar A."/>
        </authorList>
    </citation>
    <scope>NUCLEOTIDE SEQUENCE</scope>
    <source>
        <strain evidence="10">ARSEF 373</strain>
    </source>
</reference>
<comment type="similarity">
    <text evidence="1 8">Belongs to the inositol phosphokinase (IPK) family.</text>
</comment>
<dbReference type="InterPro" id="IPR038286">
    <property type="entry name" value="IPK_sf"/>
</dbReference>
<evidence type="ECO:0000313" key="10">
    <source>
        <dbReference type="EMBL" id="DAZ99224.1"/>
    </source>
</evidence>
<gene>
    <name evidence="10" type="ORF">N0F65_008091</name>
</gene>
<keyword evidence="3" id="KW-0547">Nucleotide-binding</keyword>
<protein>
    <recommendedName>
        <fullName evidence="8">Kinase</fullName>
        <ecNumber evidence="8">2.7.-.-</ecNumber>
    </recommendedName>
</protein>
<evidence type="ECO:0000256" key="9">
    <source>
        <dbReference type="SAM" id="MobiDB-lite"/>
    </source>
</evidence>
<dbReference type="GO" id="GO:0005524">
    <property type="term" value="F:ATP binding"/>
    <property type="evidence" value="ECO:0007669"/>
    <property type="project" value="UniProtKB-KW"/>
</dbReference>
<dbReference type="PANTHER" id="PTHR12400:SF51">
    <property type="entry name" value="INOSITOL POLYPHOSPHATE MULTIKINASE"/>
    <property type="match status" value="1"/>
</dbReference>
<name>A0AAV2Z393_9STRA</name>
<dbReference type="PANTHER" id="PTHR12400">
    <property type="entry name" value="INOSITOL POLYPHOSPHATE KINASE"/>
    <property type="match status" value="1"/>
</dbReference>
<evidence type="ECO:0000313" key="11">
    <source>
        <dbReference type="Proteomes" id="UP001146120"/>
    </source>
</evidence>
<keyword evidence="2 8" id="KW-0808">Transferase</keyword>
<dbReference type="AlphaFoldDB" id="A0AAV2Z393"/>
<evidence type="ECO:0000256" key="7">
    <source>
        <dbReference type="ARBA" id="ARBA00036525"/>
    </source>
</evidence>
<dbReference type="EC" id="2.7.-.-" evidence="8"/>
<evidence type="ECO:0000256" key="1">
    <source>
        <dbReference type="ARBA" id="ARBA00007374"/>
    </source>
</evidence>
<dbReference type="GO" id="GO:0005737">
    <property type="term" value="C:cytoplasm"/>
    <property type="evidence" value="ECO:0007669"/>
    <property type="project" value="TreeGrafter"/>
</dbReference>
<evidence type="ECO:0000256" key="3">
    <source>
        <dbReference type="ARBA" id="ARBA00022741"/>
    </source>
</evidence>